<dbReference type="EMBL" id="KZ349792">
    <property type="protein sequence ID" value="PIO64558.1"/>
    <property type="molecule type" value="Genomic_DNA"/>
</dbReference>
<dbReference type="InterPro" id="IPR005533">
    <property type="entry name" value="AMOP_dom"/>
</dbReference>
<feature type="domain" description="NIDO" evidence="7">
    <location>
        <begin position="1"/>
        <end position="85"/>
    </location>
</feature>
<dbReference type="AlphaFoldDB" id="A0A2G9U326"/>
<dbReference type="PANTHER" id="PTHR13802:SF52">
    <property type="entry name" value="MUCIN-4"/>
    <property type="match status" value="1"/>
</dbReference>
<name>A0A2G9U326_TELCI</name>
<sequence>MVLATDEIRTYCMLNYANINWTSSSQSGALTRGRGGKQSALVGFNGGNGTGFYQLPFSSEGNSYKLVQFGSTQVDCLHLLRYSTATDGALEGSMELSQQYGNMLGGFALNVTGPCLRPTDVIKMQFDEITVDCERIDMVMARCVIPTNTVFRIGFVDVKLSVDAGKNYPWHTKFYISASAVNVLGIGDALGLSRDEISGESSLRSSVLLFKATKAQSYENPILATTGATDREYLQPGLARRRVNLINDPREPMNNWNFYDPQNLTLSWEWENITANTNTAVDIALWGYWEDTEGHSFKQIGYIAKRHPNTGSLSFSPRNLEVDLEGDLDAWRFFQGGVIQVRASDTWLEDRGDRMHWSMPVAFGWFFYRKWEYEYGRDWALQMCQHWFDYDGRRENFVMELEPKIPCPCTLDQALLDIGRFTALPDCDIWTGAGQTCCYDWDGWLMFSDDFEYNDQYLRFYSAGVPYRAHPFGAFPYKRPPYVPTMSNFFNDLLPYEMCCKWAGHCEFYFWRRQTSTCQEYKPPTIGEERVRSTVLTGLAARDNHSAIVQVFARKDHRRWRYRTDVFIDGERIFFDMPWKKIQLFKGVTIRSPPRNMNQSELEIMFASGAGLRIEESRGLLNVVVALPQGFSEVDGRLWDVPKDEPFFWEQTTTQSMVLTRFDKCSTHYRTVGLLGFGTCSTANASRGGHTDIAIWNGWHKPFYLRLIEVCSRMLHIH</sequence>
<dbReference type="PROSITE" id="PS50856">
    <property type="entry name" value="AMOP"/>
    <property type="match status" value="1"/>
</dbReference>
<evidence type="ECO:0000256" key="4">
    <source>
        <dbReference type="ARBA" id="ARBA00023136"/>
    </source>
</evidence>
<feature type="domain" description="AMOP" evidence="6">
    <location>
        <begin position="376"/>
        <end position="513"/>
    </location>
</feature>
<evidence type="ECO:0000313" key="8">
    <source>
        <dbReference type="EMBL" id="PIO64558.1"/>
    </source>
</evidence>
<dbReference type="Proteomes" id="UP000230423">
    <property type="component" value="Unassembled WGS sequence"/>
</dbReference>
<organism evidence="8 9">
    <name type="scientific">Teladorsagia circumcincta</name>
    <name type="common">Brown stomach worm</name>
    <name type="synonym">Ostertagia circumcincta</name>
    <dbReference type="NCBI Taxonomy" id="45464"/>
    <lineage>
        <taxon>Eukaryota</taxon>
        <taxon>Metazoa</taxon>
        <taxon>Ecdysozoa</taxon>
        <taxon>Nematoda</taxon>
        <taxon>Chromadorea</taxon>
        <taxon>Rhabditida</taxon>
        <taxon>Rhabditina</taxon>
        <taxon>Rhabditomorpha</taxon>
        <taxon>Strongyloidea</taxon>
        <taxon>Trichostrongylidae</taxon>
        <taxon>Teladorsagia</taxon>
    </lineage>
</organism>
<dbReference type="Pfam" id="PF06119">
    <property type="entry name" value="NIDO"/>
    <property type="match status" value="1"/>
</dbReference>
<evidence type="ECO:0000256" key="3">
    <source>
        <dbReference type="ARBA" id="ARBA00022989"/>
    </source>
</evidence>
<gene>
    <name evidence="8" type="ORF">TELCIR_13811</name>
</gene>
<evidence type="ECO:0000259" key="6">
    <source>
        <dbReference type="PROSITE" id="PS50856"/>
    </source>
</evidence>
<dbReference type="SMART" id="SM00723">
    <property type="entry name" value="AMOP"/>
    <property type="match status" value="1"/>
</dbReference>
<dbReference type="InterPro" id="IPR014756">
    <property type="entry name" value="Ig_E-set"/>
</dbReference>
<keyword evidence="5" id="KW-1015">Disulfide bond</keyword>
<protein>
    <submittedName>
        <fullName evidence="8">AMOP domain protein</fullName>
    </submittedName>
</protein>
<proteinExistence type="predicted"/>
<dbReference type="InterPro" id="IPR051495">
    <property type="entry name" value="Epithelial_Barrier/Signaling"/>
</dbReference>
<keyword evidence="2" id="KW-0812">Transmembrane</keyword>
<keyword evidence="4" id="KW-0472">Membrane</keyword>
<evidence type="ECO:0000313" key="9">
    <source>
        <dbReference type="Proteomes" id="UP000230423"/>
    </source>
</evidence>
<evidence type="ECO:0000256" key="5">
    <source>
        <dbReference type="ARBA" id="ARBA00023157"/>
    </source>
</evidence>
<evidence type="ECO:0000259" key="7">
    <source>
        <dbReference type="PROSITE" id="PS51220"/>
    </source>
</evidence>
<dbReference type="GO" id="GO:0016020">
    <property type="term" value="C:membrane"/>
    <property type="evidence" value="ECO:0007669"/>
    <property type="project" value="UniProtKB-SubCell"/>
</dbReference>
<evidence type="ECO:0000256" key="2">
    <source>
        <dbReference type="ARBA" id="ARBA00022692"/>
    </source>
</evidence>
<dbReference type="GO" id="GO:0007160">
    <property type="term" value="P:cell-matrix adhesion"/>
    <property type="evidence" value="ECO:0007669"/>
    <property type="project" value="InterPro"/>
</dbReference>
<keyword evidence="9" id="KW-1185">Reference proteome</keyword>
<reference evidence="8 9" key="1">
    <citation type="submission" date="2015-09" db="EMBL/GenBank/DDBJ databases">
        <title>Draft genome of the parasitic nematode Teladorsagia circumcincta isolate WARC Sus (inbred).</title>
        <authorList>
            <person name="Mitreva M."/>
        </authorList>
    </citation>
    <scope>NUCLEOTIDE SEQUENCE [LARGE SCALE GENOMIC DNA]</scope>
    <source>
        <strain evidence="8 9">S</strain>
    </source>
</reference>
<dbReference type="PROSITE" id="PS51220">
    <property type="entry name" value="NIDO"/>
    <property type="match status" value="1"/>
</dbReference>
<accession>A0A2G9U326</accession>
<dbReference type="Pfam" id="PF03782">
    <property type="entry name" value="AMOP"/>
    <property type="match status" value="2"/>
</dbReference>
<dbReference type="SUPFAM" id="SSF81296">
    <property type="entry name" value="E set domains"/>
    <property type="match status" value="1"/>
</dbReference>
<keyword evidence="3" id="KW-1133">Transmembrane helix</keyword>
<dbReference type="InterPro" id="IPR003886">
    <property type="entry name" value="NIDO_dom"/>
</dbReference>
<evidence type="ECO:0000256" key="1">
    <source>
        <dbReference type="ARBA" id="ARBA00004370"/>
    </source>
</evidence>
<dbReference type="OrthoDB" id="5844270at2759"/>
<comment type="subcellular location">
    <subcellularLocation>
        <location evidence="1">Membrane</location>
    </subcellularLocation>
</comment>
<dbReference type="PANTHER" id="PTHR13802">
    <property type="entry name" value="MUCIN 4-RELATED"/>
    <property type="match status" value="1"/>
</dbReference>